<organism evidence="4 5">
    <name type="scientific">Apilactobacillus apisilvae</name>
    <dbReference type="NCBI Taxonomy" id="2923364"/>
    <lineage>
        <taxon>Bacteria</taxon>
        <taxon>Bacillati</taxon>
        <taxon>Bacillota</taxon>
        <taxon>Bacilli</taxon>
        <taxon>Lactobacillales</taxon>
        <taxon>Lactobacillaceae</taxon>
        <taxon>Apilactobacillus</taxon>
    </lineage>
</organism>
<dbReference type="PANTHER" id="PTHR46558">
    <property type="entry name" value="TRACRIPTIONAL REGULATORY PROTEIN-RELATED-RELATED"/>
    <property type="match status" value="1"/>
</dbReference>
<feature type="domain" description="HTH cro/C1-type" evidence="3">
    <location>
        <begin position="7"/>
        <end position="61"/>
    </location>
</feature>
<dbReference type="PANTHER" id="PTHR46558:SF4">
    <property type="entry name" value="DNA-BIDING PHAGE PROTEIN"/>
    <property type="match status" value="1"/>
</dbReference>
<gene>
    <name evidence="4" type="ORF">MOO46_05755</name>
</gene>
<dbReference type="InterPro" id="IPR001387">
    <property type="entry name" value="Cro/C1-type_HTH"/>
</dbReference>
<reference evidence="4 5" key="1">
    <citation type="journal article" date="2022" name="Int. J. Syst. Evol. Microbiol.">
        <title>Apilactobacillus apisilvae sp. nov., Nicolia spurrieriana gen. nov. sp. nov., Bombilactobacillus folatiphilus sp. nov. and Bombilactobacillus thymidiniphilus sp. nov., four new lactic acid bacterial isolates from stingless bees Tetragonula carbonaria and Austroplebeia australis.</title>
        <authorList>
            <person name="Oliphant S.A."/>
            <person name="Watson-Haigh N.S."/>
            <person name="Sumby K.M."/>
            <person name="Gardner J."/>
            <person name="Groom S."/>
            <person name="Jiranek V."/>
        </authorList>
    </citation>
    <scope>NUCLEOTIDE SEQUENCE [LARGE SCALE GENOMIC DNA]</scope>
    <source>
        <strain evidence="4 5">SG5_A10</strain>
    </source>
</reference>
<proteinExistence type="predicted"/>
<dbReference type="InterPro" id="IPR010982">
    <property type="entry name" value="Lambda_DNA-bd_dom_sf"/>
</dbReference>
<dbReference type="RefSeq" id="WP_249510735.1">
    <property type="nucleotide sequence ID" value="NZ_CP093362.1"/>
</dbReference>
<sequence length="241" mass="28136">MNLNQKIKQGRQKMNLTQQELADRLHVTRQALSKWENDQSYPNLDILVEMSKVLHISLNELLGEQDKVVAQISNDVRKKRRYFKLLVSIFVLITLLILSSGIFIYGRIHQIDRIDEFNPFLPTRYGYAVLPDKVPTKKIKEFINYGNGKKGYEMRDDPQPVDAFVTSDPFGEGQWLKFSVGDYNKNQRWALLRYKGSYVSAARPISKNNIPNNIKDIIGNRYFKYDKKNGGNRYNVHIMNF</sequence>
<dbReference type="Proteomes" id="UP000831859">
    <property type="component" value="Chromosome"/>
</dbReference>
<keyword evidence="2" id="KW-0472">Membrane</keyword>
<keyword evidence="5" id="KW-1185">Reference proteome</keyword>
<dbReference type="SUPFAM" id="SSF47413">
    <property type="entry name" value="lambda repressor-like DNA-binding domains"/>
    <property type="match status" value="1"/>
</dbReference>
<dbReference type="Gene3D" id="1.10.260.40">
    <property type="entry name" value="lambda repressor-like DNA-binding domains"/>
    <property type="match status" value="1"/>
</dbReference>
<evidence type="ECO:0000313" key="4">
    <source>
        <dbReference type="EMBL" id="UQS84751.1"/>
    </source>
</evidence>
<dbReference type="Pfam" id="PF01381">
    <property type="entry name" value="HTH_3"/>
    <property type="match status" value="1"/>
</dbReference>
<keyword evidence="1" id="KW-0238">DNA-binding</keyword>
<evidence type="ECO:0000313" key="5">
    <source>
        <dbReference type="Proteomes" id="UP000831859"/>
    </source>
</evidence>
<evidence type="ECO:0000256" key="1">
    <source>
        <dbReference type="ARBA" id="ARBA00023125"/>
    </source>
</evidence>
<evidence type="ECO:0000256" key="2">
    <source>
        <dbReference type="SAM" id="Phobius"/>
    </source>
</evidence>
<keyword evidence="2" id="KW-0812">Transmembrane</keyword>
<accession>A0ABY4PGZ6</accession>
<dbReference type="SMART" id="SM00530">
    <property type="entry name" value="HTH_XRE"/>
    <property type="match status" value="1"/>
</dbReference>
<feature type="transmembrane region" description="Helical" evidence="2">
    <location>
        <begin position="85"/>
        <end position="106"/>
    </location>
</feature>
<protein>
    <submittedName>
        <fullName evidence="4">Helix-turn-helix domain-containing protein</fullName>
    </submittedName>
</protein>
<dbReference type="EMBL" id="CP093362">
    <property type="protein sequence ID" value="UQS84751.1"/>
    <property type="molecule type" value="Genomic_DNA"/>
</dbReference>
<keyword evidence="2" id="KW-1133">Transmembrane helix</keyword>
<dbReference type="PROSITE" id="PS50943">
    <property type="entry name" value="HTH_CROC1"/>
    <property type="match status" value="1"/>
</dbReference>
<evidence type="ECO:0000259" key="3">
    <source>
        <dbReference type="PROSITE" id="PS50943"/>
    </source>
</evidence>
<dbReference type="CDD" id="cd00093">
    <property type="entry name" value="HTH_XRE"/>
    <property type="match status" value="1"/>
</dbReference>
<name>A0ABY4PGZ6_9LACO</name>